<evidence type="ECO:0000313" key="2">
    <source>
        <dbReference type="Proteomes" id="UP000579812"/>
    </source>
</evidence>
<dbReference type="EMBL" id="JAAMOB010000005">
    <property type="protein sequence ID" value="KAF4113988.1"/>
    <property type="molecule type" value="Genomic_DNA"/>
</dbReference>
<comment type="caution">
    <text evidence="1">The sequence shown here is derived from an EMBL/GenBank/DDBJ whole genome shotgun (WGS) entry which is preliminary data.</text>
</comment>
<accession>A0A7J6D444</accession>
<dbReference type="Proteomes" id="UP000579812">
    <property type="component" value="Unassembled WGS sequence"/>
</dbReference>
<proteinExistence type="predicted"/>
<evidence type="ECO:0000313" key="1">
    <source>
        <dbReference type="EMBL" id="KAF4113988.1"/>
    </source>
</evidence>
<dbReference type="AlphaFoldDB" id="A0A7J6D444"/>
<organism evidence="1 2">
    <name type="scientific">Onychostoma macrolepis</name>
    <dbReference type="NCBI Taxonomy" id="369639"/>
    <lineage>
        <taxon>Eukaryota</taxon>
        <taxon>Metazoa</taxon>
        <taxon>Chordata</taxon>
        <taxon>Craniata</taxon>
        <taxon>Vertebrata</taxon>
        <taxon>Euteleostomi</taxon>
        <taxon>Actinopterygii</taxon>
        <taxon>Neopterygii</taxon>
        <taxon>Teleostei</taxon>
        <taxon>Ostariophysi</taxon>
        <taxon>Cypriniformes</taxon>
        <taxon>Cyprinidae</taxon>
        <taxon>Acrossocheilinae</taxon>
        <taxon>Onychostoma</taxon>
    </lineage>
</organism>
<sequence>MRRVFPESSRGKARPFKRFCPPLTHSPHANLSHPPSRFRCAANGHLQPLAVWQSGDASSFLPLLPVPSSPAARMIGDTFGSLPQPSVTVDSLILTKDAIGFPSWWTTSPPPDLLDTPTQVCLLDYNTLLPLPHFFHEWERLPGVSPWVLRAIRSGYTLQFGRNPPRFDGVHRS</sequence>
<gene>
    <name evidence="1" type="ORF">G5714_006533</name>
</gene>
<keyword evidence="2" id="KW-1185">Reference proteome</keyword>
<protein>
    <submittedName>
        <fullName evidence="1">Uncharacterized protein</fullName>
    </submittedName>
</protein>
<name>A0A7J6D444_9TELE</name>
<reference evidence="1 2" key="1">
    <citation type="submission" date="2020-04" db="EMBL/GenBank/DDBJ databases">
        <title>Chromosome-level genome assembly of a cyprinid fish Onychostoma macrolepis by integration of Nanopore Sequencing, Bionano and Hi-C technology.</title>
        <authorList>
            <person name="Wang D."/>
        </authorList>
    </citation>
    <scope>NUCLEOTIDE SEQUENCE [LARGE SCALE GENOMIC DNA]</scope>
    <source>
        <strain evidence="1">SWU-2019</strain>
        <tissue evidence="1">Muscle</tissue>
    </source>
</reference>